<dbReference type="GO" id="GO:0016226">
    <property type="term" value="P:iron-sulfur cluster assembly"/>
    <property type="evidence" value="ECO:0007669"/>
    <property type="project" value="InterPro"/>
</dbReference>
<dbReference type="InterPro" id="IPR011542">
    <property type="entry name" value="SUF_FeS_clus_asmbl_SufD"/>
</dbReference>
<dbReference type="PANTHER" id="PTHR43575:SF1">
    <property type="entry name" value="PROTEIN ABCI7, CHLOROPLASTIC"/>
    <property type="match status" value="1"/>
</dbReference>
<accession>A0A212IYQ8</accession>
<comment type="similarity">
    <text evidence="1">Belongs to the iron-sulfur cluster assembly SufBD family.</text>
</comment>
<organism evidence="4">
    <name type="scientific">uncultured Alphaproteobacteria bacterium</name>
    <dbReference type="NCBI Taxonomy" id="91750"/>
    <lineage>
        <taxon>Bacteria</taxon>
        <taxon>Pseudomonadati</taxon>
        <taxon>Pseudomonadota</taxon>
        <taxon>Alphaproteobacteria</taxon>
        <taxon>environmental samples</taxon>
    </lineage>
</organism>
<evidence type="ECO:0000259" key="2">
    <source>
        <dbReference type="Pfam" id="PF01458"/>
    </source>
</evidence>
<dbReference type="InterPro" id="IPR000825">
    <property type="entry name" value="SUF_FeS_clus_asmbl_SufBD_core"/>
</dbReference>
<feature type="domain" description="SUF system FeS cluster assembly SufBD core" evidence="2">
    <location>
        <begin position="179"/>
        <end position="405"/>
    </location>
</feature>
<gene>
    <name evidence="4" type="ORF">KL86APRO_10238</name>
</gene>
<feature type="domain" description="SUF system FeS cluster assembly SufBD N-terminal" evidence="3">
    <location>
        <begin position="12"/>
        <end position="167"/>
    </location>
</feature>
<proteinExistence type="inferred from homology"/>
<protein>
    <submittedName>
        <fullName evidence="4">ABC transporter involved in Fe-S cluster assembly protein SufD</fullName>
    </submittedName>
</protein>
<dbReference type="SUPFAM" id="SSF101960">
    <property type="entry name" value="Stabilizer of iron transporter SufD"/>
    <property type="match status" value="1"/>
</dbReference>
<name>A0A212IYQ8_9PROT</name>
<dbReference type="NCBIfam" id="TIGR01981">
    <property type="entry name" value="sufD"/>
    <property type="match status" value="1"/>
</dbReference>
<reference evidence="4" key="1">
    <citation type="submission" date="2016-04" db="EMBL/GenBank/DDBJ databases">
        <authorList>
            <person name="Evans L.H."/>
            <person name="Alamgir A."/>
            <person name="Owens N."/>
            <person name="Weber N.D."/>
            <person name="Virtaneva K."/>
            <person name="Barbian K."/>
            <person name="Babar A."/>
            <person name="Rosenke K."/>
        </authorList>
    </citation>
    <scope>NUCLEOTIDE SEQUENCE</scope>
    <source>
        <strain evidence="4">86</strain>
    </source>
</reference>
<sequence length="436" mass="45955">MNLIQTPLLQDYAAVAAALPAAGDSRVAGLREAGAADFRRQGLPHAKVEAWRYTRLKDLETLPFGRAVAGATAEAAPGVGLAEVAARVVLVDGRFSADLSTLPTVPGLSVRSLRACLEAGDAAVIAALDKDVSFAEAPLAALASAYLEDGAVIAVGPGVSVELPVEVAAVSTVEPGAPRIAFPRVVALVGENASLTLVESYSGPRRGAYAVDAVTDVSLGAGAALRHYVVQAEGEEATHVSAGRCDVPADARYEGFILQLGGRTSRREMRLRMVGEHGEARINGAYAARGESVCDTTTEIQHIACETFTDQVFKGVLDDRARGIYQGKVHVHRDAQRIVGNQLHNGLLLSRQAEVDCKPELEIYADDVKCSHGATCGELSDEQVFYLCSRGIDPATARELLLQAFLGEALDMISVGSVREAFAAKADAWLAERKTA</sequence>
<dbReference type="Pfam" id="PF01458">
    <property type="entry name" value="SUFBD_core"/>
    <property type="match status" value="1"/>
</dbReference>
<evidence type="ECO:0000259" key="3">
    <source>
        <dbReference type="Pfam" id="PF19295"/>
    </source>
</evidence>
<evidence type="ECO:0000256" key="1">
    <source>
        <dbReference type="ARBA" id="ARBA00043967"/>
    </source>
</evidence>
<dbReference type="PANTHER" id="PTHR43575">
    <property type="entry name" value="PROTEIN ABCI7, CHLOROPLASTIC"/>
    <property type="match status" value="1"/>
</dbReference>
<dbReference type="InterPro" id="IPR055346">
    <property type="entry name" value="Fe-S_cluster_assembly_SufBD"/>
</dbReference>
<dbReference type="InterPro" id="IPR045595">
    <property type="entry name" value="SufBD_N"/>
</dbReference>
<dbReference type="AlphaFoldDB" id="A0A212IYQ8"/>
<dbReference type="Pfam" id="PF19295">
    <property type="entry name" value="SufBD_N"/>
    <property type="match status" value="1"/>
</dbReference>
<dbReference type="InterPro" id="IPR037284">
    <property type="entry name" value="SUF_FeS_clus_asmbl_SufBD_sf"/>
</dbReference>
<evidence type="ECO:0000313" key="4">
    <source>
        <dbReference type="EMBL" id="SBV92339.1"/>
    </source>
</evidence>
<dbReference type="EMBL" id="FLUO01000001">
    <property type="protein sequence ID" value="SBV92339.1"/>
    <property type="molecule type" value="Genomic_DNA"/>
</dbReference>